<evidence type="ECO:0000256" key="1">
    <source>
        <dbReference type="SAM" id="Phobius"/>
    </source>
</evidence>
<sequence length="83" mass="10114">MLLMMSKNKNFSSFPYSSIKFNRILLYMMFEFKTTAKYKFLRTDVYNRINFPSISLTKFAVHFSIYYNCCLIYIFTYVYTSRP</sequence>
<proteinExistence type="predicted"/>
<keyword evidence="2" id="KW-1185">Reference proteome</keyword>
<evidence type="ECO:0000313" key="3">
    <source>
        <dbReference type="WBParaSite" id="PgB08_g091_t01"/>
    </source>
</evidence>
<dbReference type="AlphaFoldDB" id="A0A914ZQ22"/>
<accession>A0A914ZQ22</accession>
<feature type="transmembrane region" description="Helical" evidence="1">
    <location>
        <begin position="59"/>
        <end position="79"/>
    </location>
</feature>
<evidence type="ECO:0000313" key="2">
    <source>
        <dbReference type="Proteomes" id="UP000887569"/>
    </source>
</evidence>
<dbReference type="WBParaSite" id="PgB08_g091_t01">
    <property type="protein sequence ID" value="PgB08_g091_t01"/>
    <property type="gene ID" value="PgB08_g091"/>
</dbReference>
<reference evidence="3 4" key="1">
    <citation type="submission" date="2022-11" db="UniProtKB">
        <authorList>
            <consortium name="WormBaseParasite"/>
        </authorList>
    </citation>
    <scope>IDENTIFICATION</scope>
</reference>
<protein>
    <submittedName>
        <fullName evidence="3 4">Ovule protein</fullName>
    </submittedName>
</protein>
<organism evidence="2 4">
    <name type="scientific">Parascaris univalens</name>
    <name type="common">Nematode worm</name>
    <dbReference type="NCBI Taxonomy" id="6257"/>
    <lineage>
        <taxon>Eukaryota</taxon>
        <taxon>Metazoa</taxon>
        <taxon>Ecdysozoa</taxon>
        <taxon>Nematoda</taxon>
        <taxon>Chromadorea</taxon>
        <taxon>Rhabditida</taxon>
        <taxon>Spirurina</taxon>
        <taxon>Ascaridomorpha</taxon>
        <taxon>Ascaridoidea</taxon>
        <taxon>Ascarididae</taxon>
        <taxon>Parascaris</taxon>
    </lineage>
</organism>
<dbReference type="WBParaSite" id="PgB08_g091_t03">
    <property type="protein sequence ID" value="PgB08_g091_t03"/>
    <property type="gene ID" value="PgB08_g091"/>
</dbReference>
<name>A0A914ZQ22_PARUN</name>
<keyword evidence="1" id="KW-0472">Membrane</keyword>
<keyword evidence="1" id="KW-0812">Transmembrane</keyword>
<evidence type="ECO:0000313" key="4">
    <source>
        <dbReference type="WBParaSite" id="PgB08_g091_t03"/>
    </source>
</evidence>
<keyword evidence="1" id="KW-1133">Transmembrane helix</keyword>
<dbReference type="Proteomes" id="UP000887569">
    <property type="component" value="Unplaced"/>
</dbReference>